<evidence type="ECO:0000313" key="2">
    <source>
        <dbReference type="Proteomes" id="UP000044625"/>
    </source>
</evidence>
<gene>
    <name evidence="1" type="ORF">ERS137968_00006</name>
</gene>
<dbReference type="Proteomes" id="UP000044625">
    <property type="component" value="Unassembled WGS sequence"/>
</dbReference>
<protein>
    <submittedName>
        <fullName evidence="1">Uncharacterized protein</fullName>
    </submittedName>
</protein>
<name>A0ABP1ZIJ9_9GAMM</name>
<sequence length="67" mass="7998">MSAIYAISRDDYATDEEYAQAIQQELAVEDDYTEKKVMYSMWLLASHQVMLTLNERTDDPVMHFYRR</sequence>
<comment type="caution">
    <text evidence="1">The sequence shown here is derived from an EMBL/GenBank/DDBJ whole genome shotgun (WGS) entry which is preliminary data.</text>
</comment>
<evidence type="ECO:0000313" key="1">
    <source>
        <dbReference type="EMBL" id="CRY62912.1"/>
    </source>
</evidence>
<organism evidence="1 2">
    <name type="scientific">Yersinia pekkanenii</name>
    <dbReference type="NCBI Taxonomy" id="1288385"/>
    <lineage>
        <taxon>Bacteria</taxon>
        <taxon>Pseudomonadati</taxon>
        <taxon>Pseudomonadota</taxon>
        <taxon>Gammaproteobacteria</taxon>
        <taxon>Enterobacterales</taxon>
        <taxon>Yersiniaceae</taxon>
        <taxon>Yersinia</taxon>
    </lineage>
</organism>
<reference evidence="1 2" key="1">
    <citation type="submission" date="2015-03" db="EMBL/GenBank/DDBJ databases">
        <authorList>
            <consortium name="Pathogen Informatics"/>
            <person name="Murphy D."/>
        </authorList>
    </citation>
    <scope>NUCLEOTIDE SEQUENCE [LARGE SCALE GENOMIC DNA]</scope>
    <source>
        <strain evidence="2">type strain: CIP110230</strain>
    </source>
</reference>
<proteinExistence type="predicted"/>
<keyword evidence="2" id="KW-1185">Reference proteome</keyword>
<accession>A0ABP1ZIJ9</accession>
<dbReference type="EMBL" id="CWJL01000001">
    <property type="protein sequence ID" value="CRY62912.1"/>
    <property type="molecule type" value="Genomic_DNA"/>
</dbReference>